<dbReference type="OrthoDB" id="8432779at2"/>
<evidence type="ECO:0000313" key="3">
    <source>
        <dbReference type="EMBL" id="TRX16694.1"/>
    </source>
</evidence>
<dbReference type="PANTHER" id="PTHR36842">
    <property type="entry name" value="PROTEIN TOLB HOMOLOG"/>
    <property type="match status" value="1"/>
</dbReference>
<protein>
    <submittedName>
        <fullName evidence="3">DUF5050 domain-containing protein</fullName>
    </submittedName>
</protein>
<dbReference type="Pfam" id="PF07676">
    <property type="entry name" value="PD40"/>
    <property type="match status" value="1"/>
</dbReference>
<comment type="similarity">
    <text evidence="1">Belongs to the TolB family.</text>
</comment>
<sequence>MADVEQQQNIYSNLILLNLKTNKEKIILREKRHFEAPNWSRDNDYLIINSNGLLEKISLNGNFLETIDTHFAINCNNDHLLSFDGKTLAISHNDTSVAEKDNSRIFILPAEGGIPQLITKNFPSYLHGISPDGTTFIYTAKRNEKWNIYSINSSDKIEYQLTDGALLDDGPEFSYDGNWIYFNSHRTNRMHLYRMKPDGSKQEQLTDDDYDNWFPHPSPDNKTIVYISYLKDQKGLHPFGQDVKLRQMDLETKEIKDLTPVFYGGQGSINVPSWSPDGEWIAYVKYEKI</sequence>
<dbReference type="Pfam" id="PF16472">
    <property type="entry name" value="DUF5050"/>
    <property type="match status" value="1"/>
</dbReference>
<gene>
    <name evidence="3" type="ORF">FNW17_12065</name>
</gene>
<dbReference type="EMBL" id="VJZR01000011">
    <property type="protein sequence ID" value="TRX16694.1"/>
    <property type="molecule type" value="Genomic_DNA"/>
</dbReference>
<evidence type="ECO:0000313" key="4">
    <source>
        <dbReference type="Proteomes" id="UP000318585"/>
    </source>
</evidence>
<proteinExistence type="inferred from homology"/>
<accession>A0A553C852</accession>
<dbReference type="Proteomes" id="UP000318585">
    <property type="component" value="Unassembled WGS sequence"/>
</dbReference>
<organism evidence="3 4">
    <name type="scientific">Flavobacterium franklandianum</name>
    <dbReference type="NCBI Taxonomy" id="2594430"/>
    <lineage>
        <taxon>Bacteria</taxon>
        <taxon>Pseudomonadati</taxon>
        <taxon>Bacteroidota</taxon>
        <taxon>Flavobacteriia</taxon>
        <taxon>Flavobacteriales</taxon>
        <taxon>Flavobacteriaceae</taxon>
        <taxon>Flavobacterium</taxon>
    </lineage>
</organism>
<evidence type="ECO:0000256" key="1">
    <source>
        <dbReference type="ARBA" id="ARBA00009820"/>
    </source>
</evidence>
<dbReference type="AlphaFoldDB" id="A0A553C852"/>
<keyword evidence="4" id="KW-1185">Reference proteome</keyword>
<dbReference type="InterPro" id="IPR011042">
    <property type="entry name" value="6-blade_b-propeller_TolB-like"/>
</dbReference>
<dbReference type="InterPro" id="IPR011659">
    <property type="entry name" value="WD40"/>
</dbReference>
<dbReference type="InterPro" id="IPR032485">
    <property type="entry name" value="LRP1-like_beta_prop"/>
</dbReference>
<dbReference type="RefSeq" id="WP_143391413.1">
    <property type="nucleotide sequence ID" value="NZ_VJZQ01000023.1"/>
</dbReference>
<reference evidence="3 4" key="1">
    <citation type="submission" date="2019-07" db="EMBL/GenBank/DDBJ databases">
        <title>Novel species of Flavobacterium.</title>
        <authorList>
            <person name="Liu Q."/>
            <person name="Xin Y.-H."/>
        </authorList>
    </citation>
    <scope>NUCLEOTIDE SEQUENCE [LARGE SCALE GENOMIC DNA]</scope>
    <source>
        <strain evidence="3 4">LB3P56</strain>
    </source>
</reference>
<dbReference type="SUPFAM" id="SSF82171">
    <property type="entry name" value="DPP6 N-terminal domain-like"/>
    <property type="match status" value="1"/>
</dbReference>
<evidence type="ECO:0000259" key="2">
    <source>
        <dbReference type="Pfam" id="PF16472"/>
    </source>
</evidence>
<comment type="caution">
    <text evidence="3">The sequence shown here is derived from an EMBL/GenBank/DDBJ whole genome shotgun (WGS) entry which is preliminary data.</text>
</comment>
<name>A0A553C852_9FLAO</name>
<dbReference type="Gene3D" id="2.120.10.30">
    <property type="entry name" value="TolB, C-terminal domain"/>
    <property type="match status" value="1"/>
</dbReference>
<feature type="domain" description="Prolow-density lipoprotein receptor-related protein 1-like beta-propeller" evidence="2">
    <location>
        <begin position="101"/>
        <end position="212"/>
    </location>
</feature>